<comment type="function">
    <text evidence="4 7">Involved in protein N-glycosylation. Essential for the second step of the dolichol-linked oligosaccharide pathway.</text>
</comment>
<evidence type="ECO:0000313" key="10">
    <source>
        <dbReference type="Proteomes" id="UP000243797"/>
    </source>
</evidence>
<comment type="subunit">
    <text evidence="1 7">Heterodimer with ALG14 to form a functional enzyme.</text>
</comment>
<protein>
    <recommendedName>
        <fullName evidence="3 7">UDP-N-acetylglucosamine transferase subunit ALG13</fullName>
        <ecNumber evidence="2 7">2.4.1.141</ecNumber>
    </recommendedName>
    <alternativeName>
        <fullName evidence="5 7">Asparagine-linked glycosylation protein 13</fullName>
    </alternativeName>
</protein>
<gene>
    <name evidence="7" type="primary">ALG13</name>
    <name evidence="9" type="ORF">CAC42_1912</name>
</gene>
<evidence type="ECO:0000256" key="2">
    <source>
        <dbReference type="ARBA" id="ARBA00012614"/>
    </source>
</evidence>
<dbReference type="SUPFAM" id="SSF53756">
    <property type="entry name" value="UDP-Glycosyltransferase/glycogen phosphorylase"/>
    <property type="match status" value="1"/>
</dbReference>
<comment type="similarity">
    <text evidence="7">Belongs to the glycosyltransferase 28 family.</text>
</comment>
<comment type="subcellular location">
    <subcellularLocation>
        <location evidence="7">Endoplasmic reticulum</location>
    </subcellularLocation>
</comment>
<evidence type="ECO:0000313" key="9">
    <source>
        <dbReference type="EMBL" id="PNS19176.1"/>
    </source>
</evidence>
<dbReference type="InParanoid" id="A0A2K1QVV5"/>
<keyword evidence="7" id="KW-0328">Glycosyltransferase</keyword>
<evidence type="ECO:0000256" key="3">
    <source>
        <dbReference type="ARBA" id="ARBA00017468"/>
    </source>
</evidence>
<evidence type="ECO:0000256" key="1">
    <source>
        <dbReference type="ARBA" id="ARBA00011198"/>
    </source>
</evidence>
<dbReference type="InterPro" id="IPR052474">
    <property type="entry name" value="UDP-GlcNAc_transferase"/>
</dbReference>
<organism evidence="9 10">
    <name type="scientific">Sphaceloma murrayae</name>
    <dbReference type="NCBI Taxonomy" id="2082308"/>
    <lineage>
        <taxon>Eukaryota</taxon>
        <taxon>Fungi</taxon>
        <taxon>Dikarya</taxon>
        <taxon>Ascomycota</taxon>
        <taxon>Pezizomycotina</taxon>
        <taxon>Dothideomycetes</taxon>
        <taxon>Dothideomycetidae</taxon>
        <taxon>Myriangiales</taxon>
        <taxon>Elsinoaceae</taxon>
        <taxon>Sphaceloma</taxon>
    </lineage>
</organism>
<dbReference type="FunCoup" id="A0A2K1QVV5">
    <property type="interactions" value="303"/>
</dbReference>
<dbReference type="EMBL" id="NKHZ01000033">
    <property type="protein sequence ID" value="PNS19176.1"/>
    <property type="molecule type" value="Genomic_DNA"/>
</dbReference>
<dbReference type="Proteomes" id="UP000243797">
    <property type="component" value="Unassembled WGS sequence"/>
</dbReference>
<feature type="domain" description="Glycosyl transferase family 28 C-terminal" evidence="8">
    <location>
        <begin position="18"/>
        <end position="184"/>
    </location>
</feature>
<keyword evidence="7" id="KW-0256">Endoplasmic reticulum</keyword>
<keyword evidence="10" id="KW-1185">Reference proteome</keyword>
<dbReference type="EC" id="2.4.1.141" evidence="2 7"/>
<name>A0A2K1QVV5_9PEZI</name>
<proteinExistence type="inferred from homology"/>
<evidence type="ECO:0000256" key="7">
    <source>
        <dbReference type="RuleBase" id="RU362128"/>
    </source>
</evidence>
<dbReference type="Pfam" id="PF04101">
    <property type="entry name" value="Glyco_tran_28_C"/>
    <property type="match status" value="1"/>
</dbReference>
<dbReference type="OrthoDB" id="20273at2759"/>
<dbReference type="STRING" id="2082308.A0A2K1QVV5"/>
<dbReference type="Gene3D" id="3.40.50.2000">
    <property type="entry name" value="Glycogen Phosphorylase B"/>
    <property type="match status" value="1"/>
</dbReference>
<comment type="caution">
    <text evidence="9">The sequence shown here is derived from an EMBL/GenBank/DDBJ whole genome shotgun (WGS) entry which is preliminary data.</text>
</comment>
<evidence type="ECO:0000259" key="8">
    <source>
        <dbReference type="Pfam" id="PF04101"/>
    </source>
</evidence>
<dbReference type="GO" id="GO:0043541">
    <property type="term" value="C:UDP-N-acetylglucosamine transferase complex"/>
    <property type="evidence" value="ECO:0007669"/>
    <property type="project" value="TreeGrafter"/>
</dbReference>
<dbReference type="AlphaFoldDB" id="A0A2K1QVV5"/>
<reference evidence="9 10" key="1">
    <citation type="submission" date="2017-06" db="EMBL/GenBank/DDBJ databases">
        <title>Draft genome sequence of a variant of Elsinoe murrayae.</title>
        <authorList>
            <person name="Cheng Q."/>
        </authorList>
    </citation>
    <scope>NUCLEOTIDE SEQUENCE [LARGE SCALE GENOMIC DNA]</scope>
    <source>
        <strain evidence="9 10">CQ-2017a</strain>
    </source>
</reference>
<dbReference type="PANTHER" id="PTHR47043:SF1">
    <property type="entry name" value="UDP-N-ACETYLGLUCOSAMINE TRANSFERASE SUBUNIT ALG13"/>
    <property type="match status" value="1"/>
</dbReference>
<dbReference type="PANTHER" id="PTHR47043">
    <property type="entry name" value="UDP-N-ACETYLGLUCOSAMINE TRANSFERASE SUBUNIT ALG13"/>
    <property type="match status" value="1"/>
</dbReference>
<comment type="catalytic activity">
    <reaction evidence="6">
        <text>an N-acetyl-alpha-D-glucosaminyl-diphospho-di-trans,poly-cis-dolichol + UDP-N-acetyl-alpha-D-glucosamine = an N,N'-diacetylchitobiosyl-diphospho-di-trans,poly-cis-dolichol + UDP + H(+)</text>
        <dbReference type="Rhea" id="RHEA:23380"/>
        <dbReference type="Rhea" id="RHEA-COMP:19507"/>
        <dbReference type="Rhea" id="RHEA-COMP:19510"/>
        <dbReference type="ChEBI" id="CHEBI:15378"/>
        <dbReference type="ChEBI" id="CHEBI:57269"/>
        <dbReference type="ChEBI" id="CHEBI:57705"/>
        <dbReference type="ChEBI" id="CHEBI:58223"/>
        <dbReference type="ChEBI" id="CHEBI:58427"/>
        <dbReference type="EC" id="2.4.1.141"/>
    </reaction>
</comment>
<evidence type="ECO:0000256" key="4">
    <source>
        <dbReference type="ARBA" id="ARBA00024804"/>
    </source>
</evidence>
<dbReference type="GO" id="GO:0006488">
    <property type="term" value="P:dolichol-linked oligosaccharide biosynthetic process"/>
    <property type="evidence" value="ECO:0007669"/>
    <property type="project" value="TreeGrafter"/>
</dbReference>
<dbReference type="InterPro" id="IPR007235">
    <property type="entry name" value="Glyco_trans_28_C"/>
</dbReference>
<accession>A0A2K1QVV5</accession>
<evidence type="ECO:0000256" key="6">
    <source>
        <dbReference type="ARBA" id="ARBA00048184"/>
    </source>
</evidence>
<evidence type="ECO:0000256" key="5">
    <source>
        <dbReference type="ARBA" id="ARBA00032061"/>
    </source>
</evidence>
<dbReference type="GO" id="GO:0004577">
    <property type="term" value="F:N-acetylglucosaminyldiphosphodolichol N-acetylglucosaminyltransferase activity"/>
    <property type="evidence" value="ECO:0007669"/>
    <property type="project" value="UniProtKB-EC"/>
</dbReference>
<sequence length="210" mass="22729">MSSWTSSQSSTTPRSRRTCFVTIGATASFDRLIRSVLTRDFIQALARHGYTELIVQFGAGGEDIFHACTSPPSSKEIVICGVEVRGFSVDTQGLDHYMKRAKGVHDQAVGEGCVISHAGTGTILSAMRLGVPVIVVPNEDLLDNHQVELAEILAKQGYVVHGQVNNLSEALDRSEALRKTAANRPPVNSGEHRKSGTIKQVLDEELGFLD</sequence>
<keyword evidence="7 9" id="KW-0808">Transferase</keyword>